<sequence>MEEMTWLGRDSDNMLDSNEQCEVMARTSRAMSGLDKSSHLQNGVPNLMFNKSGKSRQIPGSLKDPEISELFVRDDPDKIFEDLREIGHGSFGAVYFARNKETKEIVAIKKMSYTGKQSLDKWQDILKEIRFLRQLKHANTIDYKGCYLKEHTAWLVMEYCLGSASDIIEVHKRPLKEDEISAICEGVLRGLVHLHALGRIHRDVKAGNILLTENGTVKLADFGSASIQCPANSFVGTPYWMAPEVILAMDEGQYDGKVDVWSLGITCIELAERKPPYFNMNAMSALYHIAQNDSPMLQTAVSNWSDTFKKFVELCLKKNPMERLASHKLLMHPFITRPKSSHVLTDLISRTKAAVRDLDNLNYRKMKKILMADSCETDSQLGEGDGSEDIPGGDSSKSNSITSEQSIQSVGVSASSQSSSTNSIPIMHEHDDPNHFSPISIRPPRNRTSYASYTSSMERVPNNFATIRTTSIVTKQQKEHMQEDMYEQMSGYKRMRREHQSALLKLEEKCRLEMENHRKMLDSEYENLLQQFSKELEKLQARHQQELDRKLKQNCSAEKRLTKEITARQEQERKSFELHKRKEYKQNKERWKRELSQDESTPKRQREATLQSQKDNLKYQEQQEEQRMLRNQKDYLDLEVRKFRRRKLIAYHQLEQDLLREELNKRQQQLEQAHNVLIKQHELTQELEYSQQRAVHQLREDQVRKLHHSELQNQHEYMKRAEVELKKKHALELKQQPKSLKQKEVQIRKQFRDTCKIQTVQYKALKIQILQTTPKEEQKVVIKKLKEEQRRKLALLGEQYEQSIAEMLQKQSIRLDESQEVEAQQLKEKLERELEILIAYQSKNKMQAEAQRDRERKELSERVSIRRSLLEQKMREELQQFASERAERIRLLQERQMRELEQFDEESTRRGFSALALTEPSREVYHEDDSKAGSMLSLVHSNSSTSVGPNSL</sequence>
<comment type="caution">
    <text evidence="15">The sequence shown here is derived from an EMBL/GenBank/DDBJ whole genome shotgun (WGS) entry which is preliminary data.</text>
</comment>
<dbReference type="Gene3D" id="3.30.200.20">
    <property type="entry name" value="Phosphorylase Kinase, domain 1"/>
    <property type="match status" value="1"/>
</dbReference>
<dbReference type="SMART" id="SM00220">
    <property type="entry name" value="S_TKc"/>
    <property type="match status" value="1"/>
</dbReference>
<dbReference type="STRING" id="158441.A0A226E3V9"/>
<keyword evidence="6 15" id="KW-0418">Kinase</keyword>
<reference evidence="15 16" key="1">
    <citation type="submission" date="2015-12" db="EMBL/GenBank/DDBJ databases">
        <title>The genome of Folsomia candida.</title>
        <authorList>
            <person name="Faddeeva A."/>
            <person name="Derks M.F."/>
            <person name="Anvar Y."/>
            <person name="Smit S."/>
            <person name="Van Straalen N."/>
            <person name="Roelofs D."/>
        </authorList>
    </citation>
    <scope>NUCLEOTIDE SEQUENCE [LARGE SCALE GENOMIC DNA]</scope>
    <source>
        <strain evidence="15 16">VU population</strain>
        <tissue evidence="15">Whole body</tissue>
    </source>
</reference>
<dbReference type="InterPro" id="IPR011009">
    <property type="entry name" value="Kinase-like_dom_sf"/>
</dbReference>
<dbReference type="OMA" id="QKKEYKH"/>
<dbReference type="PROSITE" id="PS50011">
    <property type="entry name" value="PROTEIN_KINASE_DOM"/>
    <property type="match status" value="1"/>
</dbReference>
<keyword evidence="5 11" id="KW-0547">Nucleotide-binding</keyword>
<evidence type="ECO:0000256" key="2">
    <source>
        <dbReference type="ARBA" id="ARBA00012513"/>
    </source>
</evidence>
<dbReference type="Proteomes" id="UP000198287">
    <property type="component" value="Unassembled WGS sequence"/>
</dbReference>
<comment type="catalytic activity">
    <reaction evidence="10">
        <text>L-seryl-[protein] + ATP = O-phospho-L-seryl-[protein] + ADP + H(+)</text>
        <dbReference type="Rhea" id="RHEA:17989"/>
        <dbReference type="Rhea" id="RHEA-COMP:9863"/>
        <dbReference type="Rhea" id="RHEA-COMP:11604"/>
        <dbReference type="ChEBI" id="CHEBI:15378"/>
        <dbReference type="ChEBI" id="CHEBI:29999"/>
        <dbReference type="ChEBI" id="CHEBI:30616"/>
        <dbReference type="ChEBI" id="CHEBI:83421"/>
        <dbReference type="ChEBI" id="CHEBI:456216"/>
        <dbReference type="EC" id="2.7.11.1"/>
    </reaction>
</comment>
<dbReference type="PROSITE" id="PS00107">
    <property type="entry name" value="PROTEIN_KINASE_ATP"/>
    <property type="match status" value="1"/>
</dbReference>
<feature type="coiled-coil region" evidence="12">
    <location>
        <begin position="651"/>
        <end position="680"/>
    </location>
</feature>
<evidence type="ECO:0000313" key="16">
    <source>
        <dbReference type="Proteomes" id="UP000198287"/>
    </source>
</evidence>
<organism evidence="15 16">
    <name type="scientific">Folsomia candida</name>
    <name type="common">Springtail</name>
    <dbReference type="NCBI Taxonomy" id="158441"/>
    <lineage>
        <taxon>Eukaryota</taxon>
        <taxon>Metazoa</taxon>
        <taxon>Ecdysozoa</taxon>
        <taxon>Arthropoda</taxon>
        <taxon>Hexapoda</taxon>
        <taxon>Collembola</taxon>
        <taxon>Entomobryomorpha</taxon>
        <taxon>Isotomoidea</taxon>
        <taxon>Isotomidae</taxon>
        <taxon>Proisotominae</taxon>
        <taxon>Folsomia</taxon>
    </lineage>
</organism>
<dbReference type="FunFam" id="1.10.510.10:FF:000030">
    <property type="entry name" value="Serine/threonine-protein kinase TAO2, putative"/>
    <property type="match status" value="1"/>
</dbReference>
<comment type="catalytic activity">
    <reaction evidence="9">
        <text>L-threonyl-[protein] + ATP = O-phospho-L-threonyl-[protein] + ADP + H(+)</text>
        <dbReference type="Rhea" id="RHEA:46608"/>
        <dbReference type="Rhea" id="RHEA-COMP:11060"/>
        <dbReference type="Rhea" id="RHEA-COMP:11605"/>
        <dbReference type="ChEBI" id="CHEBI:15378"/>
        <dbReference type="ChEBI" id="CHEBI:30013"/>
        <dbReference type="ChEBI" id="CHEBI:30616"/>
        <dbReference type="ChEBI" id="CHEBI:61977"/>
        <dbReference type="ChEBI" id="CHEBI:456216"/>
        <dbReference type="EC" id="2.7.11.1"/>
    </reaction>
</comment>
<dbReference type="PANTHER" id="PTHR47167">
    <property type="entry name" value="SERINE/THREONINE-PROTEIN KINASE TAO1-LIKE PROTEIN"/>
    <property type="match status" value="1"/>
</dbReference>
<proteinExistence type="inferred from homology"/>
<dbReference type="AlphaFoldDB" id="A0A226E3V9"/>
<keyword evidence="16" id="KW-1185">Reference proteome</keyword>
<evidence type="ECO:0000256" key="3">
    <source>
        <dbReference type="ARBA" id="ARBA00022527"/>
    </source>
</evidence>
<dbReference type="InterPro" id="IPR000719">
    <property type="entry name" value="Prot_kinase_dom"/>
</dbReference>
<evidence type="ECO:0000256" key="10">
    <source>
        <dbReference type="ARBA" id="ARBA00048679"/>
    </source>
</evidence>
<feature type="region of interest" description="Disordered" evidence="13">
    <location>
        <begin position="377"/>
        <end position="448"/>
    </location>
</feature>
<dbReference type="FunFam" id="3.30.200.20:FF:000029">
    <property type="entry name" value="Serine/threonine-protein kinase TAO2, putative"/>
    <property type="match status" value="1"/>
</dbReference>
<dbReference type="SUPFAM" id="SSF56112">
    <property type="entry name" value="Protein kinase-like (PK-like)"/>
    <property type="match status" value="1"/>
</dbReference>
<feature type="compositionally biased region" description="Polar residues" evidence="13">
    <location>
        <begin position="395"/>
        <end position="404"/>
    </location>
</feature>
<evidence type="ECO:0000256" key="9">
    <source>
        <dbReference type="ARBA" id="ARBA00047899"/>
    </source>
</evidence>
<evidence type="ECO:0000259" key="14">
    <source>
        <dbReference type="PROSITE" id="PS50011"/>
    </source>
</evidence>
<dbReference type="EMBL" id="LNIX01000006">
    <property type="protein sequence ID" value="OXA52412.1"/>
    <property type="molecule type" value="Genomic_DNA"/>
</dbReference>
<feature type="domain" description="Protein kinase" evidence="14">
    <location>
        <begin position="80"/>
        <end position="335"/>
    </location>
</feature>
<keyword evidence="3" id="KW-0723">Serine/threonine-protein kinase</keyword>
<dbReference type="OrthoDB" id="10016527at2759"/>
<evidence type="ECO:0000256" key="5">
    <source>
        <dbReference type="ARBA" id="ARBA00022741"/>
    </source>
</evidence>
<evidence type="ECO:0000256" key="1">
    <source>
        <dbReference type="ARBA" id="ARBA00008874"/>
    </source>
</evidence>
<evidence type="ECO:0000256" key="8">
    <source>
        <dbReference type="ARBA" id="ARBA00023054"/>
    </source>
</evidence>
<dbReference type="InterPro" id="IPR017441">
    <property type="entry name" value="Protein_kinase_ATP_BS"/>
</dbReference>
<protein>
    <recommendedName>
        <fullName evidence="2">non-specific serine/threonine protein kinase</fullName>
        <ecNumber evidence="2">2.7.11.1</ecNumber>
    </recommendedName>
</protein>
<evidence type="ECO:0000256" key="7">
    <source>
        <dbReference type="ARBA" id="ARBA00022840"/>
    </source>
</evidence>
<dbReference type="InterPro" id="IPR051234">
    <property type="entry name" value="TAO_STE20_kinase"/>
</dbReference>
<dbReference type="CDD" id="cd06607">
    <property type="entry name" value="STKc_TAO"/>
    <property type="match status" value="1"/>
</dbReference>
<keyword evidence="8 12" id="KW-0175">Coiled coil</keyword>
<evidence type="ECO:0000256" key="12">
    <source>
        <dbReference type="SAM" id="Coils"/>
    </source>
</evidence>
<dbReference type="Pfam" id="PF00069">
    <property type="entry name" value="Pkinase"/>
    <property type="match status" value="1"/>
</dbReference>
<evidence type="ECO:0000256" key="4">
    <source>
        <dbReference type="ARBA" id="ARBA00022679"/>
    </source>
</evidence>
<feature type="compositionally biased region" description="Basic and acidic residues" evidence="13">
    <location>
        <begin position="587"/>
        <end position="607"/>
    </location>
</feature>
<dbReference type="Gene3D" id="1.10.510.10">
    <property type="entry name" value="Transferase(Phosphotransferase) domain 1"/>
    <property type="match status" value="1"/>
</dbReference>
<keyword evidence="7 11" id="KW-0067">ATP-binding</keyword>
<evidence type="ECO:0000313" key="15">
    <source>
        <dbReference type="EMBL" id="OXA52412.1"/>
    </source>
</evidence>
<feature type="region of interest" description="Disordered" evidence="13">
    <location>
        <begin position="902"/>
        <end position="930"/>
    </location>
</feature>
<comment type="similarity">
    <text evidence="1">Belongs to the protein kinase superfamily. STE Ser/Thr protein kinase family. STE20 subfamily.</text>
</comment>
<accession>A0A226E3V9</accession>
<feature type="compositionally biased region" description="Basic and acidic residues" evidence="13">
    <location>
        <begin position="920"/>
        <end position="930"/>
    </location>
</feature>
<name>A0A226E3V9_FOLCA</name>
<feature type="coiled-coil region" evidence="12">
    <location>
        <begin position="489"/>
        <end position="553"/>
    </location>
</feature>
<dbReference type="GO" id="GO:0005524">
    <property type="term" value="F:ATP binding"/>
    <property type="evidence" value="ECO:0007669"/>
    <property type="project" value="UniProtKB-UniRule"/>
</dbReference>
<dbReference type="PANTHER" id="PTHR47167:SF4">
    <property type="entry name" value="SERINE_THREONINE-PROTEIN KINASE TAO"/>
    <property type="match status" value="1"/>
</dbReference>
<dbReference type="GO" id="GO:0004674">
    <property type="term" value="F:protein serine/threonine kinase activity"/>
    <property type="evidence" value="ECO:0007669"/>
    <property type="project" value="UniProtKB-KW"/>
</dbReference>
<gene>
    <name evidence="15" type="ORF">Fcan01_12404</name>
</gene>
<dbReference type="GO" id="GO:0005737">
    <property type="term" value="C:cytoplasm"/>
    <property type="evidence" value="ECO:0007669"/>
    <property type="project" value="TreeGrafter"/>
</dbReference>
<feature type="compositionally biased region" description="Low complexity" evidence="13">
    <location>
        <begin position="405"/>
        <end position="423"/>
    </location>
</feature>
<evidence type="ECO:0000256" key="11">
    <source>
        <dbReference type="PROSITE-ProRule" id="PRU10141"/>
    </source>
</evidence>
<evidence type="ECO:0000256" key="6">
    <source>
        <dbReference type="ARBA" id="ARBA00022777"/>
    </source>
</evidence>
<dbReference type="EC" id="2.7.11.1" evidence="2"/>
<feature type="coiled-coil region" evidence="12">
    <location>
        <begin position="786"/>
        <end position="843"/>
    </location>
</feature>
<keyword evidence="4" id="KW-0808">Transferase</keyword>
<feature type="binding site" evidence="11">
    <location>
        <position position="110"/>
    </location>
    <ligand>
        <name>ATP</name>
        <dbReference type="ChEBI" id="CHEBI:30616"/>
    </ligand>
</feature>
<feature type="region of interest" description="Disordered" evidence="13">
    <location>
        <begin position="587"/>
        <end position="625"/>
    </location>
</feature>
<evidence type="ECO:0000256" key="13">
    <source>
        <dbReference type="SAM" id="MobiDB-lite"/>
    </source>
</evidence>